<feature type="compositionally biased region" description="Low complexity" evidence="4">
    <location>
        <begin position="297"/>
        <end position="309"/>
    </location>
</feature>
<evidence type="ECO:0000313" key="7">
    <source>
        <dbReference type="WBParaSite" id="Pan_g6906.t2"/>
    </source>
</evidence>
<feature type="region of interest" description="Disordered" evidence="4">
    <location>
        <begin position="1275"/>
        <end position="1306"/>
    </location>
</feature>
<dbReference type="GO" id="GO:0048255">
    <property type="term" value="P:mRNA stabilization"/>
    <property type="evidence" value="ECO:0007669"/>
    <property type="project" value="InterPro"/>
</dbReference>
<dbReference type="GO" id="GO:0005829">
    <property type="term" value="C:cytosol"/>
    <property type="evidence" value="ECO:0007669"/>
    <property type="project" value="TreeGrafter"/>
</dbReference>
<organism evidence="6 7">
    <name type="scientific">Panagrellus redivivus</name>
    <name type="common">Microworm</name>
    <dbReference type="NCBI Taxonomy" id="6233"/>
    <lineage>
        <taxon>Eukaryota</taxon>
        <taxon>Metazoa</taxon>
        <taxon>Ecdysozoa</taxon>
        <taxon>Nematoda</taxon>
        <taxon>Chromadorea</taxon>
        <taxon>Rhabditida</taxon>
        <taxon>Tylenchina</taxon>
        <taxon>Panagrolaimomorpha</taxon>
        <taxon>Panagrolaimoidea</taxon>
        <taxon>Panagrolaimidae</taxon>
        <taxon>Panagrellus</taxon>
    </lineage>
</organism>
<dbReference type="GO" id="GO:0000339">
    <property type="term" value="F:RNA cap binding"/>
    <property type="evidence" value="ECO:0007669"/>
    <property type="project" value="InterPro"/>
</dbReference>
<keyword evidence="6" id="KW-1185">Reference proteome</keyword>
<dbReference type="SMART" id="SM00684">
    <property type="entry name" value="DM15"/>
    <property type="match status" value="2"/>
</dbReference>
<evidence type="ECO:0000259" key="5">
    <source>
        <dbReference type="PROSITE" id="PS50961"/>
    </source>
</evidence>
<keyword evidence="3" id="KW-0175">Coiled coil</keyword>
<dbReference type="Proteomes" id="UP000492821">
    <property type="component" value="Unassembled WGS sequence"/>
</dbReference>
<feature type="region of interest" description="Disordered" evidence="4">
    <location>
        <begin position="293"/>
        <end position="314"/>
    </location>
</feature>
<feature type="compositionally biased region" description="Polar residues" evidence="4">
    <location>
        <begin position="382"/>
        <end position="403"/>
    </location>
</feature>
<feature type="compositionally biased region" description="Basic residues" evidence="4">
    <location>
        <begin position="62"/>
        <end position="74"/>
    </location>
</feature>
<accession>A0A7E4W5T5</accession>
<dbReference type="InterPro" id="IPR036388">
    <property type="entry name" value="WH-like_DNA-bd_sf"/>
</dbReference>
<dbReference type="PANTHER" id="PTHR22792">
    <property type="entry name" value="LUPUS LA PROTEIN-RELATED"/>
    <property type="match status" value="1"/>
</dbReference>
<feature type="region of interest" description="Disordered" evidence="4">
    <location>
        <begin position="708"/>
        <end position="892"/>
    </location>
</feature>
<feature type="compositionally biased region" description="Basic and acidic residues" evidence="4">
    <location>
        <begin position="404"/>
        <end position="418"/>
    </location>
</feature>
<name>A0A7E4W5T5_PANRE</name>
<feature type="compositionally biased region" description="Polar residues" evidence="4">
    <location>
        <begin position="1016"/>
        <end position="1034"/>
    </location>
</feature>
<dbReference type="WBParaSite" id="Pan_g6906.t2">
    <property type="protein sequence ID" value="Pan_g6906.t2"/>
    <property type="gene ID" value="Pan_g6906"/>
</dbReference>
<dbReference type="SMART" id="SM00715">
    <property type="entry name" value="LA"/>
    <property type="match status" value="1"/>
</dbReference>
<evidence type="ECO:0000256" key="2">
    <source>
        <dbReference type="PROSITE-ProRule" id="PRU00332"/>
    </source>
</evidence>
<dbReference type="PROSITE" id="PS50961">
    <property type="entry name" value="HTH_LA"/>
    <property type="match status" value="1"/>
</dbReference>
<dbReference type="InterPro" id="IPR036390">
    <property type="entry name" value="WH_DNA-bd_sf"/>
</dbReference>
<dbReference type="GO" id="GO:0045727">
    <property type="term" value="P:positive regulation of translation"/>
    <property type="evidence" value="ECO:0007669"/>
    <property type="project" value="TreeGrafter"/>
</dbReference>
<dbReference type="Gene3D" id="1.10.10.10">
    <property type="entry name" value="Winged helix-like DNA-binding domain superfamily/Winged helix DNA-binding domain"/>
    <property type="match status" value="1"/>
</dbReference>
<reference evidence="6" key="1">
    <citation type="journal article" date="2013" name="Genetics">
        <title>The draft genome and transcriptome of Panagrellus redivivus are shaped by the harsh demands of a free-living lifestyle.</title>
        <authorList>
            <person name="Srinivasan J."/>
            <person name="Dillman A.R."/>
            <person name="Macchietto M.G."/>
            <person name="Heikkinen L."/>
            <person name="Lakso M."/>
            <person name="Fracchia K.M."/>
            <person name="Antoshechkin I."/>
            <person name="Mortazavi A."/>
            <person name="Wong G."/>
            <person name="Sternberg P.W."/>
        </authorList>
    </citation>
    <scope>NUCLEOTIDE SEQUENCE [LARGE SCALE GENOMIC DNA]</scope>
    <source>
        <strain evidence="6">MT8872</strain>
    </source>
</reference>
<keyword evidence="1 2" id="KW-0694">RNA-binding</keyword>
<evidence type="ECO:0000256" key="1">
    <source>
        <dbReference type="ARBA" id="ARBA00022884"/>
    </source>
</evidence>
<dbReference type="GO" id="GO:0010494">
    <property type="term" value="C:cytoplasmic stress granule"/>
    <property type="evidence" value="ECO:0007669"/>
    <property type="project" value="TreeGrafter"/>
</dbReference>
<feature type="region of interest" description="Disordered" evidence="4">
    <location>
        <begin position="528"/>
        <end position="566"/>
    </location>
</feature>
<dbReference type="InterPro" id="IPR006607">
    <property type="entry name" value="DM15"/>
</dbReference>
<feature type="compositionally biased region" description="Low complexity" evidence="4">
    <location>
        <begin position="1004"/>
        <end position="1015"/>
    </location>
</feature>
<feature type="compositionally biased region" description="Low complexity" evidence="4">
    <location>
        <begin position="353"/>
        <end position="364"/>
    </location>
</feature>
<evidence type="ECO:0000313" key="6">
    <source>
        <dbReference type="Proteomes" id="UP000492821"/>
    </source>
</evidence>
<dbReference type="PANTHER" id="PTHR22792:SF132">
    <property type="entry name" value="LA-RELATED PROTEIN 1"/>
    <property type="match status" value="1"/>
</dbReference>
<feature type="region of interest" description="Disordered" evidence="4">
    <location>
        <begin position="1"/>
        <end position="20"/>
    </location>
</feature>
<feature type="compositionally biased region" description="Polar residues" evidence="4">
    <location>
        <begin position="9"/>
        <end position="20"/>
    </location>
</feature>
<feature type="compositionally biased region" description="Basic and acidic residues" evidence="4">
    <location>
        <begin position="729"/>
        <end position="738"/>
    </location>
</feature>
<dbReference type="InterPro" id="IPR045180">
    <property type="entry name" value="La_dom_prot"/>
</dbReference>
<feature type="compositionally biased region" description="Low complexity" evidence="4">
    <location>
        <begin position="759"/>
        <end position="781"/>
    </location>
</feature>
<reference evidence="7" key="2">
    <citation type="submission" date="2020-10" db="UniProtKB">
        <authorList>
            <consortium name="WormBaseParasite"/>
        </authorList>
    </citation>
    <scope>IDENTIFICATION</scope>
</reference>
<feature type="domain" description="HTH La-type RNA-binding" evidence="5">
    <location>
        <begin position="591"/>
        <end position="683"/>
    </location>
</feature>
<feature type="region of interest" description="Disordered" evidence="4">
    <location>
        <begin position="243"/>
        <end position="268"/>
    </location>
</feature>
<dbReference type="Pfam" id="PF21071">
    <property type="entry name" value="LARP1_HEAT"/>
    <property type="match status" value="1"/>
</dbReference>
<protein>
    <submittedName>
        <fullName evidence="7">HTH La-type RNA-binding domain-containing protein</fullName>
    </submittedName>
</protein>
<evidence type="ECO:0000256" key="3">
    <source>
        <dbReference type="SAM" id="Coils"/>
    </source>
</evidence>
<feature type="coiled-coil region" evidence="3">
    <location>
        <begin position="948"/>
        <end position="975"/>
    </location>
</feature>
<sequence length="1306" mass="143513">MAERLSFAQIVSGNENSDAFPVIQSTVNKSSSETGEHVKSNVKSLHSAGKPGNMSSVVNQAGKKKGPSRDRKWKSSNGKRDEKPNSNQAEPEAPVKQTDASGEAAPSAPTVSIPSAPAVNPWFQKTAQDKIEKPKAAAINGQTPTAAAPANKVTNAKPAKVVNGSTDDWPALRTNSLHDEAYVSGNATSAESNTDTVNSNNTQSSVLSTIEHNSPNGARNTKVPKNNWKKLDIDVDYNHRPVRRNKPRKAQANGTAATEVPTEETEGEEQDYWYFDDSSNGYYYQHSGSQGWKKGGQNAQNNLSSNLSSPELMSRVPDENNAPIAGKPRNNVNAAVPVAKPQSKPRKVDEPIANVAQNNVTQNASTSRGVPPNNRRGRTDYGNRNNRTNSQYVWKNTSTTTENGHIEAPKKEEPEKVSPIDNSKLTAAQKRNRGPLPDWDEVAETNKEEVFDYMEMMEQQCAQFYAMSMTPYEALPYGMDASLAPRLAPFVGFRPPYHFPPAPAAFMPMATVARPFVVAPVAAAAEQGEKSGEEGVPNASRPESADSSLTASIPPTPLLSPDQNPPIAVMQPPYVVPRMVGPAFPSPFGAPSEPAKLKDVVRRQVEYYFSTDNLQKDFFLRRQMEPDGYLCVSIIASFPRVRCLTQDLNVVIESLKGSENVEIHESGLKVRPRDNPTKWPLIGPASPEMNVPKTADHPHQRRIITIADPTNSKPIIDSNEIAKLTKSRSSVDETKSDDSISPAKTPPVEPKESTPPTPVVEKPVPQKAPKATTPAPPTKAASVEAEPVVEKSKPAVAKEAAQPVKERKKPAPVVEQKAPTKPAPEPKASAAPAPVSTPTTSAPSDAAAPAGDEEPVDEWLEVKTKRGKKTRGHSNNGPSHKKNQRVPELDFRFDDELNDVPVVRERHVSQTGDLKDEISDANINQLIIVTPNPAKRQYDRTGDFMKRSDRAARLNEEMEHGLRRYEEELWCAEARTDSPAPTKIQTVNEDEFNELKKAQKSTKTESSSVSSESTSPVATNSSTSKNELTPPTASGASIWTQKAMERAALNASLPKSPVAKREAKEKLLPRFYGLNPKDKRAVKKGNKVTFAEPIAQSAMPIGWVLGTDSTPTKDAPVVPSTPSLGNLPSSHPSVLLFQENGFEPFVYSEWHAKCIKQRAAVGFDVAEMNTLYRFWSYFLRDNFNKNMYAEFRRLAVEDAEAGCRYGIESLFRFYSYGLDKRFRPQLYKDFQEETLADVRRKQYFGLDKFVGYLKFSKIAAQLEVLPALAKEVAKYRKSEESNVSRSDTKSRRTADFQPSAKREAEA</sequence>
<evidence type="ECO:0000256" key="4">
    <source>
        <dbReference type="SAM" id="MobiDB-lite"/>
    </source>
</evidence>
<feature type="compositionally biased region" description="Low complexity" evidence="4">
    <location>
        <begin position="826"/>
        <end position="850"/>
    </location>
</feature>
<dbReference type="Pfam" id="PF05383">
    <property type="entry name" value="La"/>
    <property type="match status" value="1"/>
</dbReference>
<dbReference type="InterPro" id="IPR006630">
    <property type="entry name" value="La_HTH"/>
</dbReference>
<feature type="compositionally biased region" description="Pro residues" evidence="4">
    <location>
        <begin position="744"/>
        <end position="758"/>
    </location>
</feature>
<feature type="region of interest" description="Disordered" evidence="4">
    <location>
        <begin position="996"/>
        <end position="1034"/>
    </location>
</feature>
<feature type="region of interest" description="Disordered" evidence="4">
    <location>
        <begin position="27"/>
        <end position="172"/>
    </location>
</feature>
<feature type="region of interest" description="Disordered" evidence="4">
    <location>
        <begin position="340"/>
        <end position="439"/>
    </location>
</feature>
<proteinExistence type="predicted"/>
<dbReference type="SUPFAM" id="SSF46785">
    <property type="entry name" value="Winged helix' DNA-binding domain"/>
    <property type="match status" value="1"/>
</dbReference>